<dbReference type="InterPro" id="IPR018392">
    <property type="entry name" value="LysM"/>
</dbReference>
<dbReference type="Proteomes" id="UP001271769">
    <property type="component" value="Unassembled WGS sequence"/>
</dbReference>
<evidence type="ECO:0000313" key="3">
    <source>
        <dbReference type="EMBL" id="MDY0870475.1"/>
    </source>
</evidence>
<name>A0ABU5DSZ4_9PROT</name>
<protein>
    <submittedName>
        <fullName evidence="3">LysM peptidoglycan-binding domain-containing protein</fullName>
    </submittedName>
</protein>
<dbReference type="EMBL" id="JAXCLX010000001">
    <property type="protein sequence ID" value="MDY0870475.1"/>
    <property type="molecule type" value="Genomic_DNA"/>
</dbReference>
<dbReference type="RefSeq" id="WP_320498719.1">
    <property type="nucleotide sequence ID" value="NZ_JAXCLX010000001.1"/>
</dbReference>
<dbReference type="PANTHER" id="PTHR34700">
    <property type="entry name" value="POTASSIUM BINDING PROTEIN KBP"/>
    <property type="match status" value="1"/>
</dbReference>
<evidence type="ECO:0000259" key="2">
    <source>
        <dbReference type="PROSITE" id="PS51782"/>
    </source>
</evidence>
<dbReference type="Pfam" id="PF01476">
    <property type="entry name" value="LysM"/>
    <property type="match status" value="1"/>
</dbReference>
<organism evidence="3 4">
    <name type="scientific">Dongia rigui</name>
    <dbReference type="NCBI Taxonomy" id="940149"/>
    <lineage>
        <taxon>Bacteria</taxon>
        <taxon>Pseudomonadati</taxon>
        <taxon>Pseudomonadota</taxon>
        <taxon>Alphaproteobacteria</taxon>
        <taxon>Rhodospirillales</taxon>
        <taxon>Dongiaceae</taxon>
        <taxon>Dongia</taxon>
    </lineage>
</organism>
<feature type="domain" description="LysM" evidence="2">
    <location>
        <begin position="325"/>
        <end position="374"/>
    </location>
</feature>
<proteinExistence type="predicted"/>
<keyword evidence="4" id="KW-1185">Reference proteome</keyword>
<dbReference type="SUPFAM" id="SSF54106">
    <property type="entry name" value="LysM domain"/>
    <property type="match status" value="1"/>
</dbReference>
<feature type="region of interest" description="Disordered" evidence="1">
    <location>
        <begin position="28"/>
        <end position="66"/>
    </location>
</feature>
<gene>
    <name evidence="3" type="ORF">SMD31_01005</name>
</gene>
<dbReference type="PANTHER" id="PTHR34700:SF4">
    <property type="entry name" value="PHAGE-LIKE ELEMENT PBSX PROTEIN XKDP"/>
    <property type="match status" value="1"/>
</dbReference>
<reference evidence="3 4" key="1">
    <citation type="journal article" date="2013" name="Antonie Van Leeuwenhoek">
        <title>Dongia rigui sp. nov., isolated from freshwater of a large wetland in Korea.</title>
        <authorList>
            <person name="Baik K.S."/>
            <person name="Hwang Y.M."/>
            <person name="Choi J.S."/>
            <person name="Kwon J."/>
            <person name="Seong C.N."/>
        </authorList>
    </citation>
    <scope>NUCLEOTIDE SEQUENCE [LARGE SCALE GENOMIC DNA]</scope>
    <source>
        <strain evidence="3 4">04SU4-P</strain>
    </source>
</reference>
<sequence>MSRLALIGVTGAAVVVVAAGLIYSIGQQEGDDSGDNDTPPVAENGTATVPAATSEAVPSAASPVGTSAQTAGAAAPATGTAVVANDAAQGAAAAPTAPSFDVVRVNPNGDAVIAGRAKPGASVTLLDDGKVIGSAKADDRGEWVLLPNSSIAPGEHKFTLQAQGEGGAAEPSERMVIVVVPAPAKDIAGNAVSAPAGALALSVPQSGEGPSEILNMPSTGSTADLPKGPVREPTLDVVDFDKEGRMALAGRAAADSKVALYLDDKLMGSATVDPQGRWRFVPADKLSIGRHELRVDQVDANNKVTARIAQPIEQPDFAALTPGDAQIVVQPGNSLWRLARRTYGEGLQYSVIYEANKDRVRDPDLIYPGQVLTLPQ</sequence>
<dbReference type="PROSITE" id="PS51782">
    <property type="entry name" value="LYSM"/>
    <property type="match status" value="1"/>
</dbReference>
<evidence type="ECO:0000313" key="4">
    <source>
        <dbReference type="Proteomes" id="UP001271769"/>
    </source>
</evidence>
<dbReference type="InterPro" id="IPR052196">
    <property type="entry name" value="Bact_Kbp"/>
</dbReference>
<dbReference type="InterPro" id="IPR036779">
    <property type="entry name" value="LysM_dom_sf"/>
</dbReference>
<dbReference type="CDD" id="cd00118">
    <property type="entry name" value="LysM"/>
    <property type="match status" value="1"/>
</dbReference>
<accession>A0ABU5DSZ4</accession>
<dbReference type="InterPro" id="IPR013783">
    <property type="entry name" value="Ig-like_fold"/>
</dbReference>
<dbReference type="SMART" id="SM00257">
    <property type="entry name" value="LysM"/>
    <property type="match status" value="1"/>
</dbReference>
<dbReference type="Gene3D" id="3.10.350.10">
    <property type="entry name" value="LysM domain"/>
    <property type="match status" value="1"/>
</dbReference>
<dbReference type="Gene3D" id="2.60.40.10">
    <property type="entry name" value="Immunoglobulins"/>
    <property type="match status" value="2"/>
</dbReference>
<evidence type="ECO:0000256" key="1">
    <source>
        <dbReference type="SAM" id="MobiDB-lite"/>
    </source>
</evidence>
<comment type="caution">
    <text evidence="3">The sequence shown here is derived from an EMBL/GenBank/DDBJ whole genome shotgun (WGS) entry which is preliminary data.</text>
</comment>